<keyword evidence="6 9" id="KW-1133">Transmembrane helix</keyword>
<reference evidence="15" key="1">
    <citation type="submission" date="2017-09" db="EMBL/GenBank/DDBJ databases">
        <authorList>
            <person name="Feng G."/>
            <person name="Zhu H."/>
        </authorList>
    </citation>
    <scope>NUCLEOTIDE SEQUENCE [LARGE SCALE GENOMIC DNA]</scope>
    <source>
        <strain evidence="15">1PNM-20</strain>
    </source>
</reference>
<dbReference type="HAMAP" id="MF_01463_B">
    <property type="entry name" value="SecD_B"/>
    <property type="match status" value="1"/>
</dbReference>
<dbReference type="Gene3D" id="3.30.70.3400">
    <property type="match status" value="1"/>
</dbReference>
<dbReference type="NCBIfam" id="TIGR01129">
    <property type="entry name" value="secD"/>
    <property type="match status" value="1"/>
</dbReference>
<name>A0A2A2SIM2_9SPHN</name>
<evidence type="ECO:0000256" key="9">
    <source>
        <dbReference type="HAMAP-Rule" id="MF_01463"/>
    </source>
</evidence>
<dbReference type="Pfam" id="PF22599">
    <property type="entry name" value="SecDF_P1_head"/>
    <property type="match status" value="1"/>
</dbReference>
<evidence type="ECO:0000256" key="7">
    <source>
        <dbReference type="ARBA" id="ARBA00023010"/>
    </source>
</evidence>
<dbReference type="InterPro" id="IPR022645">
    <property type="entry name" value="SecD/SecF_bac"/>
</dbReference>
<dbReference type="InterPro" id="IPR005791">
    <property type="entry name" value="SecD"/>
</dbReference>
<evidence type="ECO:0000256" key="2">
    <source>
        <dbReference type="ARBA" id="ARBA00022448"/>
    </source>
</evidence>
<dbReference type="AlphaFoldDB" id="A0A2A2SIM2"/>
<dbReference type="Pfam" id="PF07549">
    <property type="entry name" value="Sec_GG"/>
    <property type="match status" value="2"/>
</dbReference>
<evidence type="ECO:0000256" key="8">
    <source>
        <dbReference type="ARBA" id="ARBA00023136"/>
    </source>
</evidence>
<comment type="function">
    <text evidence="9">Part of the Sec protein translocase complex. Interacts with the SecYEG preprotein conducting channel. SecDF uses the proton motive force (PMF) to complete protein translocation after the ATP-dependent function of SecA.</text>
</comment>
<dbReference type="EMBL" id="NSLI01000002">
    <property type="protein sequence ID" value="PAX09086.1"/>
    <property type="molecule type" value="Genomic_DNA"/>
</dbReference>
<dbReference type="PRINTS" id="PR01755">
    <property type="entry name" value="SECFTRNLCASE"/>
</dbReference>
<feature type="transmembrane region" description="Helical" evidence="9">
    <location>
        <begin position="451"/>
        <end position="474"/>
    </location>
</feature>
<feature type="domain" description="Protein export membrane protein SecD/SecF C-terminal" evidence="11">
    <location>
        <begin position="338"/>
        <end position="498"/>
    </location>
</feature>
<comment type="subcellular location">
    <subcellularLocation>
        <location evidence="1 9">Cell membrane</location>
        <topology evidence="1 9">Multi-pass membrane protein</topology>
    </subcellularLocation>
</comment>
<dbReference type="InterPro" id="IPR054384">
    <property type="entry name" value="SecDF_P1_head"/>
</dbReference>
<keyword evidence="5 9" id="KW-0653">Protein transport</keyword>
<dbReference type="RefSeq" id="WP_095997584.1">
    <property type="nucleotide sequence ID" value="NZ_NSLI01000002.1"/>
</dbReference>
<dbReference type="InterPro" id="IPR005665">
    <property type="entry name" value="SecF_bac"/>
</dbReference>
<keyword evidence="8 9" id="KW-0472">Membrane</keyword>
<dbReference type="Gene3D" id="1.20.1640.10">
    <property type="entry name" value="Multidrug efflux transporter AcrB transmembrane domain"/>
    <property type="match status" value="2"/>
</dbReference>
<dbReference type="GO" id="GO:0005886">
    <property type="term" value="C:plasma membrane"/>
    <property type="evidence" value="ECO:0007669"/>
    <property type="project" value="UniProtKB-SubCell"/>
</dbReference>
<protein>
    <recommendedName>
        <fullName evidence="9 10">Multifunctional fusion protein</fullName>
    </recommendedName>
    <domain>
        <recommendedName>
            <fullName evidence="9">Protein translocase subunit SecD</fullName>
        </recommendedName>
    </domain>
    <domain>
        <recommendedName>
            <fullName evidence="10">Protein-export membrane protein SecF</fullName>
        </recommendedName>
    </domain>
</protein>
<dbReference type="PANTHER" id="PTHR30081">
    <property type="entry name" value="PROTEIN-EXPORT MEMBRANE PROTEIN SEC"/>
    <property type="match status" value="1"/>
</dbReference>
<dbReference type="GO" id="GO:0015450">
    <property type="term" value="F:protein-transporting ATPase activity"/>
    <property type="evidence" value="ECO:0007669"/>
    <property type="project" value="InterPro"/>
</dbReference>
<evidence type="ECO:0000259" key="13">
    <source>
        <dbReference type="Pfam" id="PF22599"/>
    </source>
</evidence>
<comment type="subunit">
    <text evidence="9">Forms a complex with SecF. Part of the essential Sec protein translocation apparatus which comprises SecA, SecYEG and auxiliary proteins SecDF-YajC and YidC.</text>
</comment>
<dbReference type="Gene3D" id="3.30.1360.200">
    <property type="match status" value="1"/>
</dbReference>
<dbReference type="GO" id="GO:0006605">
    <property type="term" value="P:protein targeting"/>
    <property type="evidence" value="ECO:0007669"/>
    <property type="project" value="UniProtKB-UniRule"/>
</dbReference>
<dbReference type="NCBIfam" id="TIGR00966">
    <property type="entry name" value="transloc_SecF"/>
    <property type="match status" value="1"/>
</dbReference>
<dbReference type="NCBIfam" id="TIGR00916">
    <property type="entry name" value="2A0604s01"/>
    <property type="match status" value="2"/>
</dbReference>
<accession>A0A2A2SIM2</accession>
<evidence type="ECO:0000256" key="5">
    <source>
        <dbReference type="ARBA" id="ARBA00022927"/>
    </source>
</evidence>
<dbReference type="GO" id="GO:0065002">
    <property type="term" value="P:intracellular protein transmembrane transport"/>
    <property type="evidence" value="ECO:0007669"/>
    <property type="project" value="UniProtKB-UniRule"/>
</dbReference>
<dbReference type="InterPro" id="IPR048634">
    <property type="entry name" value="SecD_SecF_C"/>
</dbReference>
<evidence type="ECO:0000313" key="15">
    <source>
        <dbReference type="Proteomes" id="UP000218151"/>
    </source>
</evidence>
<comment type="caution">
    <text evidence="14">The sequence shown here is derived from an EMBL/GenBank/DDBJ whole genome shotgun (WGS) entry which is preliminary data.</text>
</comment>
<evidence type="ECO:0000256" key="4">
    <source>
        <dbReference type="ARBA" id="ARBA00022692"/>
    </source>
</evidence>
<gene>
    <name evidence="9" type="primary">secD</name>
    <name evidence="10" type="synonym">secF</name>
    <name evidence="14" type="ORF">CKY28_07105</name>
</gene>
<feature type="transmembrane region" description="Helical" evidence="9">
    <location>
        <begin position="480"/>
        <end position="503"/>
    </location>
</feature>
<dbReference type="FunFam" id="1.20.1640.10:FF:000004">
    <property type="entry name" value="Protein translocase subunit SecD"/>
    <property type="match status" value="1"/>
</dbReference>
<comment type="caution">
    <text evidence="9">Lacks conserved residue(s) required for the propagation of feature annotation.</text>
</comment>
<evidence type="ECO:0000256" key="3">
    <source>
        <dbReference type="ARBA" id="ARBA00022475"/>
    </source>
</evidence>
<proteinExistence type="inferred from homology"/>
<feature type="transmembrane region" description="Helical" evidence="9">
    <location>
        <begin position="655"/>
        <end position="676"/>
    </location>
</feature>
<evidence type="ECO:0000256" key="1">
    <source>
        <dbReference type="ARBA" id="ARBA00004651"/>
    </source>
</evidence>
<feature type="domain" description="SecDF P1 head subdomain" evidence="13">
    <location>
        <begin position="229"/>
        <end position="334"/>
    </location>
</feature>
<dbReference type="SUPFAM" id="SSF82866">
    <property type="entry name" value="Multidrug efflux transporter AcrB transmembrane domain"/>
    <property type="match status" value="2"/>
</dbReference>
<dbReference type="PANTHER" id="PTHR30081:SF1">
    <property type="entry name" value="PROTEIN TRANSLOCASE SUBUNIT SECD"/>
    <property type="match status" value="1"/>
</dbReference>
<dbReference type="Proteomes" id="UP000218151">
    <property type="component" value="Unassembled WGS sequence"/>
</dbReference>
<dbReference type="NCBIfam" id="NF009583">
    <property type="entry name" value="PRK13024.1-3"/>
    <property type="match status" value="1"/>
</dbReference>
<feature type="transmembrane region" description="Helical" evidence="9">
    <location>
        <begin position="380"/>
        <end position="400"/>
    </location>
</feature>
<dbReference type="HAMAP" id="MF_01464_B">
    <property type="entry name" value="SecF_B"/>
    <property type="match status" value="1"/>
</dbReference>
<feature type="transmembrane region" description="Helical" evidence="9">
    <location>
        <begin position="786"/>
        <end position="812"/>
    </location>
</feature>
<dbReference type="InterPro" id="IPR048631">
    <property type="entry name" value="SecD_1st"/>
</dbReference>
<dbReference type="GO" id="GO:0043952">
    <property type="term" value="P:protein transport by the Sec complex"/>
    <property type="evidence" value="ECO:0007669"/>
    <property type="project" value="UniProtKB-UniRule"/>
</dbReference>
<feature type="domain" description="Protein export membrane protein SecD/SecF C-terminal" evidence="11">
    <location>
        <begin position="628"/>
        <end position="813"/>
    </location>
</feature>
<sequence length="832" mass="87110">MLYFSRLKTGLILCVCLIGILLSIPSFTPSSLLPAWYPQPHVNLGLDLQGGSYLLLELDRAALVNERLESVREQAAAALGKAGVPATTEVSHGRVLIDVADQAAGAKALADTVAEFGADAAGRPALHLAHRPGGLAVSYTDAGQAALLSKAVDQSIAIVRRRIDETGTNEPVVAKRGADRILVELPGVTDPGRVRTLLGSTAKMTFHLVANGADTTRPGVRRLPMMDGTGPDVPVLKHVEVDGANLVDATPGTDQRMGGWVVNFVLDSAGARAFAHTSTRHVGEPFAIVLDGKVLSAPVIREPITRGLGQISGGFSAEGAKDLAVLLRAGALPAPLTVVEERSVGASLGADAIHAGLVSVAVGLSLVIGFVVAMYGRFGIYAAAALIANLALTIAGLALMNATLTLPGIAGLLLALGMAVDANILVNERTREELAKGKSVRASIEGGFRRAYTTVLDANLTTLLKMLVLLGLGAGAIKGFAITISLGIVISMFTALVFVRYLTARWLEQAKPKQLKMGTRLHFLPGKTSFRFMRARHAGLIASAVISLASVALAVSPGLKMGIDFSGGVAVEARVPGQADLAELRGEAGDLGLGPVQVQSFGGPSDVLLRLENQEGGPKAQAAAVAKVEHMLQEVAPGAEVRKVDVVGAAIGDELFGSAMWGLAIAAVAMFAYIAFRFEWPFALGAVSTMFLDLTKTIGFFALTGFEFNMTSIAAILTIMGFSINDKVVVYDRVRENMRAVRHKPLREIVDLSINETLSRTIGTSLALFLATAPLALFGGPALQQFAVTLLFGLVLATSSSIFIAAPLLLTFSELRDRWAKRASQSASPATA</sequence>
<comment type="subunit">
    <text evidence="10">Forms a complex with SecD. Part of the essential Sec protein translocation apparatus which comprises SecA, SecYEG and auxiliary proteins SecDF-YajC and YidC.</text>
</comment>
<keyword evidence="2 9" id="KW-0813">Transport</keyword>
<feature type="transmembrane region" description="Helical" evidence="9">
    <location>
        <begin position="537"/>
        <end position="555"/>
    </location>
</feature>
<comment type="similarity">
    <text evidence="9">Belongs to the SecD/SecF family. SecD subfamily.</text>
</comment>
<dbReference type="OrthoDB" id="9805019at2"/>
<feature type="transmembrane region" description="Helical" evidence="9">
    <location>
        <begin position="352"/>
        <end position="373"/>
    </location>
</feature>
<dbReference type="InterPro" id="IPR055344">
    <property type="entry name" value="SecD_SecF_C_bact"/>
</dbReference>
<evidence type="ECO:0000313" key="14">
    <source>
        <dbReference type="EMBL" id="PAX09086.1"/>
    </source>
</evidence>
<feature type="transmembrane region" description="Helical" evidence="9">
    <location>
        <begin position="406"/>
        <end position="426"/>
    </location>
</feature>
<keyword evidence="15" id="KW-1185">Reference proteome</keyword>
<dbReference type="InterPro" id="IPR022646">
    <property type="entry name" value="SecD/SecF_CS"/>
</dbReference>
<evidence type="ECO:0000256" key="10">
    <source>
        <dbReference type="HAMAP-Rule" id="MF_01464"/>
    </source>
</evidence>
<keyword evidence="4 9" id="KW-0812">Transmembrane</keyword>
<evidence type="ECO:0000256" key="6">
    <source>
        <dbReference type="ARBA" id="ARBA00022989"/>
    </source>
</evidence>
<dbReference type="Pfam" id="PF21760">
    <property type="entry name" value="SecD_1st"/>
    <property type="match status" value="1"/>
</dbReference>
<dbReference type="InterPro" id="IPR022813">
    <property type="entry name" value="SecD/SecF_arch_bac"/>
</dbReference>
<feature type="transmembrane region" description="Helical" evidence="9">
    <location>
        <begin position="762"/>
        <end position="780"/>
    </location>
</feature>
<evidence type="ECO:0000259" key="11">
    <source>
        <dbReference type="Pfam" id="PF02355"/>
    </source>
</evidence>
<dbReference type="Pfam" id="PF02355">
    <property type="entry name" value="SecD_SecF_C"/>
    <property type="match status" value="2"/>
</dbReference>
<evidence type="ECO:0000259" key="12">
    <source>
        <dbReference type="Pfam" id="PF21760"/>
    </source>
</evidence>
<feature type="domain" description="Protein translocase subunit SecDF P1" evidence="12">
    <location>
        <begin position="152"/>
        <end position="210"/>
    </location>
</feature>
<comment type="similarity">
    <text evidence="10">Belongs to the SecD/SecF family. SecF subfamily.</text>
</comment>
<keyword evidence="7 9" id="KW-0811">Translocation</keyword>
<organism evidence="14 15">
    <name type="scientific">Sphingomonas lenta</name>
    <dbReference type="NCBI Taxonomy" id="1141887"/>
    <lineage>
        <taxon>Bacteria</taxon>
        <taxon>Pseudomonadati</taxon>
        <taxon>Pseudomonadota</taxon>
        <taxon>Alphaproteobacteria</taxon>
        <taxon>Sphingomonadales</taxon>
        <taxon>Sphingomonadaceae</taxon>
        <taxon>Sphingomonas</taxon>
    </lineage>
</organism>
<keyword evidence="3 9" id="KW-1003">Cell membrane</keyword>